<organism evidence="1 2">
    <name type="scientific">Punica granatum</name>
    <name type="common">Pomegranate</name>
    <dbReference type="NCBI Taxonomy" id="22663"/>
    <lineage>
        <taxon>Eukaryota</taxon>
        <taxon>Viridiplantae</taxon>
        <taxon>Streptophyta</taxon>
        <taxon>Embryophyta</taxon>
        <taxon>Tracheophyta</taxon>
        <taxon>Spermatophyta</taxon>
        <taxon>Magnoliopsida</taxon>
        <taxon>eudicotyledons</taxon>
        <taxon>Gunneridae</taxon>
        <taxon>Pentapetalae</taxon>
        <taxon>rosids</taxon>
        <taxon>malvids</taxon>
        <taxon>Myrtales</taxon>
        <taxon>Lythraceae</taxon>
        <taxon>Punica</taxon>
    </lineage>
</organism>
<keyword evidence="2" id="KW-1185">Reference proteome</keyword>
<dbReference type="EMBL" id="PGOL01005559">
    <property type="protein sequence ID" value="PKI34923.1"/>
    <property type="molecule type" value="Genomic_DNA"/>
</dbReference>
<feature type="non-terminal residue" evidence="1">
    <location>
        <position position="92"/>
    </location>
</feature>
<gene>
    <name evidence="1" type="ORF">CRG98_044686</name>
</gene>
<evidence type="ECO:0000313" key="2">
    <source>
        <dbReference type="Proteomes" id="UP000233551"/>
    </source>
</evidence>
<accession>A0A2I0HTK9</accession>
<evidence type="ECO:0000313" key="1">
    <source>
        <dbReference type="EMBL" id="PKI34923.1"/>
    </source>
</evidence>
<feature type="non-terminal residue" evidence="1">
    <location>
        <position position="1"/>
    </location>
</feature>
<dbReference type="Proteomes" id="UP000233551">
    <property type="component" value="Unassembled WGS sequence"/>
</dbReference>
<sequence>GPVPFGYVPDYFSALGSSPSGTSRLLSCSGVIPFGYVPDYFSALGSSPSGTSRLLSCSGVIPFGYVPTTFLLKGHPLRIRPGYFPAQGSSPW</sequence>
<proteinExistence type="predicted"/>
<dbReference type="AlphaFoldDB" id="A0A2I0HTK9"/>
<comment type="caution">
    <text evidence="1">The sequence shown here is derived from an EMBL/GenBank/DDBJ whole genome shotgun (WGS) entry which is preliminary data.</text>
</comment>
<protein>
    <submittedName>
        <fullName evidence="1">Uncharacterized protein</fullName>
    </submittedName>
</protein>
<name>A0A2I0HTK9_PUNGR</name>
<reference evidence="1 2" key="1">
    <citation type="submission" date="2017-11" db="EMBL/GenBank/DDBJ databases">
        <title>De-novo sequencing of pomegranate (Punica granatum L.) genome.</title>
        <authorList>
            <person name="Akparov Z."/>
            <person name="Amiraslanov A."/>
            <person name="Hajiyeva S."/>
            <person name="Abbasov M."/>
            <person name="Kaur K."/>
            <person name="Hamwieh A."/>
            <person name="Solovyev V."/>
            <person name="Salamov A."/>
            <person name="Braich B."/>
            <person name="Kosarev P."/>
            <person name="Mahmoud A."/>
            <person name="Hajiyev E."/>
            <person name="Babayeva S."/>
            <person name="Izzatullayeva V."/>
            <person name="Mammadov A."/>
            <person name="Mammadov A."/>
            <person name="Sharifova S."/>
            <person name="Ojaghi J."/>
            <person name="Eynullazada K."/>
            <person name="Bayramov B."/>
            <person name="Abdulazimova A."/>
            <person name="Shahmuradov I."/>
        </authorList>
    </citation>
    <scope>NUCLEOTIDE SEQUENCE [LARGE SCALE GENOMIC DNA]</scope>
    <source>
        <strain evidence="2">cv. AG2017</strain>
        <tissue evidence="1">Leaf</tissue>
    </source>
</reference>